<reference evidence="3" key="2">
    <citation type="submission" date="2017-05" db="UniProtKB">
        <authorList>
            <consortium name="EnsemblMetazoa"/>
        </authorList>
    </citation>
    <scope>IDENTIFICATION</scope>
</reference>
<evidence type="ECO:0000313" key="4">
    <source>
        <dbReference type="Proteomes" id="UP000007879"/>
    </source>
</evidence>
<protein>
    <recommendedName>
        <fullName evidence="5">Methyltransferase-like protein 4</fullName>
    </recommendedName>
</protein>
<dbReference type="OrthoDB" id="61116at2759"/>
<dbReference type="Pfam" id="PF05063">
    <property type="entry name" value="MT-A70"/>
    <property type="match status" value="2"/>
</dbReference>
<dbReference type="KEGG" id="aqu:100633541"/>
<name>A0A1X7VK93_AMPQE</name>
<dbReference type="STRING" id="400682.A0A1X7VK93"/>
<sequence length="439" mass="49574">MQELLMETIVWRSEIGAILKYPKQFEINLVEKRHGHGIIGDSSYDRKRKRKKNRRPLNKGEEEQLKHFLKIRGYLMSCYESLKMVGLGLEYFPVRNGKINEPANESKVVIDWAGLCELDKMVPLTDDKTPVNLELTKDDVGKEIDVFGKIIMNKATHEICANICGHNVSIPPSSSFLLSDISKIQLLKRFSRYADANGYNIIVLDPPWENRSAIRGGKYKWLDKEDISQLPIPELIAPGGLVALWVTNKRQLVQWTVQELLPKWGLEYIGEWLWIKVTTEGDFVFDVDSVHKKPYESLIIGKRPSLPADSDPTPPPAKAQRLTESHCIPPSNPLMLKDLSGDKSVQSLSADSASSVKSRSGDEILVDNVSVITGSCKPPSQYSLMCIPSTTHSQKPYLGDILQLYAESKDMKCLELFARNLLPGWTSWGNEVLQFQLLL</sequence>
<dbReference type="SUPFAM" id="SSF53335">
    <property type="entry name" value="S-adenosyl-L-methionine-dependent methyltransferases"/>
    <property type="match status" value="1"/>
</dbReference>
<evidence type="ECO:0000313" key="3">
    <source>
        <dbReference type="EnsemblMetazoa" id="Aqu2.1.40781_001"/>
    </source>
</evidence>
<organism evidence="3">
    <name type="scientific">Amphimedon queenslandica</name>
    <name type="common">Sponge</name>
    <dbReference type="NCBI Taxonomy" id="400682"/>
    <lineage>
        <taxon>Eukaryota</taxon>
        <taxon>Metazoa</taxon>
        <taxon>Porifera</taxon>
        <taxon>Demospongiae</taxon>
        <taxon>Heteroscleromorpha</taxon>
        <taxon>Haplosclerida</taxon>
        <taxon>Niphatidae</taxon>
        <taxon>Amphimedon</taxon>
    </lineage>
</organism>
<dbReference type="InterPro" id="IPR029063">
    <property type="entry name" value="SAM-dependent_MTases_sf"/>
</dbReference>
<feature type="region of interest" description="Disordered" evidence="2">
    <location>
        <begin position="303"/>
        <end position="324"/>
    </location>
</feature>
<proteinExistence type="inferred from homology"/>
<dbReference type="AlphaFoldDB" id="A0A1X7VK93"/>
<feature type="region of interest" description="Disordered" evidence="2">
    <location>
        <begin position="40"/>
        <end position="59"/>
    </location>
</feature>
<dbReference type="GO" id="GO:0008168">
    <property type="term" value="F:methyltransferase activity"/>
    <property type="evidence" value="ECO:0007669"/>
    <property type="project" value="TreeGrafter"/>
</dbReference>
<dbReference type="Proteomes" id="UP000007879">
    <property type="component" value="Unassembled WGS sequence"/>
</dbReference>
<dbReference type="InterPro" id="IPR007757">
    <property type="entry name" value="MT-A70-like"/>
</dbReference>
<dbReference type="PANTHER" id="PTHR12829">
    <property type="entry name" value="N6-ADENOSINE-METHYLTRANSFERASE"/>
    <property type="match status" value="1"/>
</dbReference>
<reference evidence="4" key="1">
    <citation type="journal article" date="2010" name="Nature">
        <title>The Amphimedon queenslandica genome and the evolution of animal complexity.</title>
        <authorList>
            <person name="Srivastava M."/>
            <person name="Simakov O."/>
            <person name="Chapman J."/>
            <person name="Fahey B."/>
            <person name="Gauthier M.E."/>
            <person name="Mitros T."/>
            <person name="Richards G.S."/>
            <person name="Conaco C."/>
            <person name="Dacre M."/>
            <person name="Hellsten U."/>
            <person name="Larroux C."/>
            <person name="Putnam N.H."/>
            <person name="Stanke M."/>
            <person name="Adamska M."/>
            <person name="Darling A."/>
            <person name="Degnan S.M."/>
            <person name="Oakley T.H."/>
            <person name="Plachetzki D.C."/>
            <person name="Zhai Y."/>
            <person name="Adamski M."/>
            <person name="Calcino A."/>
            <person name="Cummins S.F."/>
            <person name="Goodstein D.M."/>
            <person name="Harris C."/>
            <person name="Jackson D.J."/>
            <person name="Leys S.P."/>
            <person name="Shu S."/>
            <person name="Woodcroft B.J."/>
            <person name="Vervoort M."/>
            <person name="Kosik K.S."/>
            <person name="Manning G."/>
            <person name="Degnan B.M."/>
            <person name="Rokhsar D.S."/>
        </authorList>
    </citation>
    <scope>NUCLEOTIDE SEQUENCE [LARGE SCALE GENOMIC DNA]</scope>
</reference>
<dbReference type="InParanoid" id="A0A1X7VK93"/>
<feature type="compositionally biased region" description="Basic residues" evidence="2">
    <location>
        <begin position="46"/>
        <end position="57"/>
    </location>
</feature>
<dbReference type="PROSITE" id="PS51143">
    <property type="entry name" value="MT_A70"/>
    <property type="match status" value="1"/>
</dbReference>
<evidence type="ECO:0000256" key="2">
    <source>
        <dbReference type="SAM" id="MobiDB-lite"/>
    </source>
</evidence>
<accession>A0A1X7VK93</accession>
<dbReference type="GO" id="GO:0005634">
    <property type="term" value="C:nucleus"/>
    <property type="evidence" value="ECO:0007669"/>
    <property type="project" value="TreeGrafter"/>
</dbReference>
<keyword evidence="4" id="KW-1185">Reference proteome</keyword>
<evidence type="ECO:0000256" key="1">
    <source>
        <dbReference type="PROSITE-ProRule" id="PRU00489"/>
    </source>
</evidence>
<dbReference type="EnsemblMetazoa" id="XM_003383767.3">
    <property type="protein sequence ID" value="XP_003383815.2"/>
    <property type="gene ID" value="LOC100633541"/>
</dbReference>
<gene>
    <name evidence="3" type="primary">100633541</name>
</gene>
<dbReference type="EnsemblMetazoa" id="Aqu2.1.40781_001">
    <property type="protein sequence ID" value="Aqu2.1.40781_001"/>
    <property type="gene ID" value="Aqu2.1.40781"/>
</dbReference>
<evidence type="ECO:0008006" key="5">
    <source>
        <dbReference type="Google" id="ProtNLM"/>
    </source>
</evidence>
<comment type="similarity">
    <text evidence="1">Belongs to the MT-A70-like family.</text>
</comment>
<dbReference type="PANTHER" id="PTHR12829:SF4">
    <property type="entry name" value="N(6)-ADENINE-SPECIFIC METHYLTRANSFERASE METTL4"/>
    <property type="match status" value="1"/>
</dbReference>